<protein>
    <recommendedName>
        <fullName evidence="10">dITP/XTP pyrophosphatase</fullName>
        <ecNumber evidence="10">3.6.1.66</ecNumber>
    </recommendedName>
    <alternativeName>
        <fullName evidence="10">Non-canonical purine NTP pyrophosphatase</fullName>
    </alternativeName>
    <alternativeName>
        <fullName evidence="10">Non-standard purine NTP pyrophosphatase</fullName>
    </alternativeName>
    <alternativeName>
        <fullName evidence="10">Nucleoside-triphosphate diphosphatase</fullName>
    </alternativeName>
    <alternativeName>
        <fullName evidence="10">Nucleoside-triphosphate pyrophosphatase</fullName>
        <shortName evidence="10">NTPase</shortName>
    </alternativeName>
</protein>
<sequence>MKDIVIATGNQGKINDFKHIFPDHNVIGITALLPDFDVEETGTTFEENAALKAEAASRLLGKTVIADDSGLSVDALDGAPGVYSARYAGPEKDDAANMKLLLKNLQGETERTARFLCVIALSEPGQPTRTFRGEVEGIIAEEERGQHGFGYDPIFYLPDRNKTMAELSSEEKAEISHRRKAIDKLTDYLEGYKS</sequence>
<evidence type="ECO:0000256" key="1">
    <source>
        <dbReference type="ARBA" id="ARBA00008023"/>
    </source>
</evidence>
<dbReference type="Gene3D" id="3.90.950.10">
    <property type="match status" value="1"/>
</dbReference>
<dbReference type="Proteomes" id="UP000294843">
    <property type="component" value="Unassembled WGS sequence"/>
</dbReference>
<comment type="function">
    <text evidence="10">Pyrophosphatase that catalyzes the hydrolysis of nucleoside triphosphates to their monophosphate derivatives, with a high preference for the non-canonical purine nucleotides XTP (xanthosine triphosphate), dITP (deoxyinosine triphosphate) and ITP. Seems to function as a house-cleaning enzyme that removes non-canonical purine nucleotides from the nucleotide pool, thus preventing their incorporation into DNA/RNA and avoiding chromosomal lesions.</text>
</comment>
<feature type="binding site" evidence="10">
    <location>
        <begin position="8"/>
        <end position="13"/>
    </location>
    <ligand>
        <name>substrate</name>
    </ligand>
</feature>
<dbReference type="HAMAP" id="MF_01405">
    <property type="entry name" value="Non_canon_purine_NTPase"/>
    <property type="match status" value="1"/>
</dbReference>
<dbReference type="AlphaFoldDB" id="A0A4V3BFT7"/>
<comment type="cofactor">
    <cofactor evidence="10">
        <name>Mg(2+)</name>
        <dbReference type="ChEBI" id="CHEBI:18420"/>
    </cofactor>
    <text evidence="10">Binds 1 Mg(2+) ion per subunit.</text>
</comment>
<dbReference type="GO" id="GO:0005829">
    <property type="term" value="C:cytosol"/>
    <property type="evidence" value="ECO:0007669"/>
    <property type="project" value="TreeGrafter"/>
</dbReference>
<keyword evidence="6 10" id="KW-0460">Magnesium</keyword>
<evidence type="ECO:0000256" key="9">
    <source>
        <dbReference type="ARBA" id="ARBA00052017"/>
    </source>
</evidence>
<dbReference type="Pfam" id="PF01725">
    <property type="entry name" value="Ham1p_like"/>
    <property type="match status" value="1"/>
</dbReference>
<accession>A0A4V3BFT7</accession>
<dbReference type="EC" id="3.6.1.66" evidence="10"/>
<evidence type="ECO:0000256" key="11">
    <source>
        <dbReference type="RuleBase" id="RU003781"/>
    </source>
</evidence>
<keyword evidence="7 10" id="KW-0546">Nucleotide metabolism</keyword>
<organism evidence="12 13">
    <name type="scientific">Macrococcus bovicus</name>
    <dbReference type="NCBI Taxonomy" id="69968"/>
    <lineage>
        <taxon>Bacteria</taxon>
        <taxon>Bacillati</taxon>
        <taxon>Bacillota</taxon>
        <taxon>Bacilli</taxon>
        <taxon>Bacillales</taxon>
        <taxon>Staphylococcaceae</taxon>
        <taxon>Macrococcus</taxon>
    </lineage>
</organism>
<feature type="binding site" evidence="10">
    <location>
        <begin position="177"/>
        <end position="178"/>
    </location>
    <ligand>
        <name>substrate</name>
    </ligand>
</feature>
<dbReference type="GO" id="GO:0017111">
    <property type="term" value="F:ribonucleoside triphosphate phosphatase activity"/>
    <property type="evidence" value="ECO:0007669"/>
    <property type="project" value="InterPro"/>
</dbReference>
<dbReference type="CDD" id="cd00515">
    <property type="entry name" value="HAM1"/>
    <property type="match status" value="1"/>
</dbReference>
<reference evidence="12 13" key="1">
    <citation type="submission" date="2019-01" db="EMBL/GenBank/DDBJ databases">
        <title>Draft genome sequences of the type strains of six Macrococcus species.</title>
        <authorList>
            <person name="Mazhar S."/>
            <person name="Altermann E."/>
            <person name="Hill C."/>
            <person name="Mcauliffe O."/>
        </authorList>
    </citation>
    <scope>NUCLEOTIDE SEQUENCE [LARGE SCALE GENOMIC DNA]</scope>
    <source>
        <strain evidence="12 13">ATCC 51825</strain>
    </source>
</reference>
<dbReference type="InterPro" id="IPR029001">
    <property type="entry name" value="ITPase-like_fam"/>
</dbReference>
<feature type="binding site" evidence="10">
    <location>
        <position position="172"/>
    </location>
    <ligand>
        <name>substrate</name>
    </ligand>
</feature>
<evidence type="ECO:0000313" key="13">
    <source>
        <dbReference type="Proteomes" id="UP000294843"/>
    </source>
</evidence>
<dbReference type="GO" id="GO:0035870">
    <property type="term" value="F:dITP diphosphatase activity"/>
    <property type="evidence" value="ECO:0007669"/>
    <property type="project" value="UniProtKB-UniRule"/>
</dbReference>
<evidence type="ECO:0000256" key="10">
    <source>
        <dbReference type="HAMAP-Rule" id="MF_01405"/>
    </source>
</evidence>
<evidence type="ECO:0000256" key="2">
    <source>
        <dbReference type="ARBA" id="ARBA00011738"/>
    </source>
</evidence>
<dbReference type="NCBIfam" id="TIGR00042">
    <property type="entry name" value="RdgB/HAM1 family non-canonical purine NTP pyrophosphatase"/>
    <property type="match status" value="1"/>
</dbReference>
<feature type="active site" description="Proton acceptor" evidence="10">
    <location>
        <position position="68"/>
    </location>
</feature>
<dbReference type="FunFam" id="3.90.950.10:FF:000001">
    <property type="entry name" value="dITP/XTP pyrophosphatase"/>
    <property type="match status" value="1"/>
</dbReference>
<dbReference type="InterPro" id="IPR020922">
    <property type="entry name" value="dITP/XTP_pyrophosphatase"/>
</dbReference>
<comment type="catalytic activity">
    <reaction evidence="9 10">
        <text>XTP + H2O = XMP + diphosphate + H(+)</text>
        <dbReference type="Rhea" id="RHEA:28610"/>
        <dbReference type="ChEBI" id="CHEBI:15377"/>
        <dbReference type="ChEBI" id="CHEBI:15378"/>
        <dbReference type="ChEBI" id="CHEBI:33019"/>
        <dbReference type="ChEBI" id="CHEBI:57464"/>
        <dbReference type="ChEBI" id="CHEBI:61314"/>
        <dbReference type="EC" id="3.6.1.66"/>
    </reaction>
</comment>
<gene>
    <name evidence="12" type="ORF">ERX55_02150</name>
</gene>
<evidence type="ECO:0000256" key="7">
    <source>
        <dbReference type="ARBA" id="ARBA00023080"/>
    </source>
</evidence>
<keyword evidence="13" id="KW-1185">Reference proteome</keyword>
<dbReference type="GO" id="GO:0036222">
    <property type="term" value="F:XTP diphosphatase activity"/>
    <property type="evidence" value="ECO:0007669"/>
    <property type="project" value="UniProtKB-UniRule"/>
</dbReference>
<dbReference type="OrthoDB" id="9807456at2"/>
<name>A0A4V3BFT7_9STAP</name>
<dbReference type="EMBL" id="SCWF01000001">
    <property type="protein sequence ID" value="TDM15729.1"/>
    <property type="molecule type" value="Genomic_DNA"/>
</dbReference>
<dbReference type="RefSeq" id="WP_133450929.1">
    <property type="nucleotide sequence ID" value="NZ_SCWF01000001.1"/>
</dbReference>
<keyword evidence="4 10" id="KW-0547">Nucleotide-binding</keyword>
<keyword evidence="5 10" id="KW-0378">Hydrolase</keyword>
<dbReference type="GO" id="GO:0036220">
    <property type="term" value="F:ITP diphosphatase activity"/>
    <property type="evidence" value="ECO:0007669"/>
    <property type="project" value="UniProtKB-UniRule"/>
</dbReference>
<dbReference type="PANTHER" id="PTHR11067:SF9">
    <property type="entry name" value="INOSINE TRIPHOSPHATE PYROPHOSPHATASE"/>
    <property type="match status" value="1"/>
</dbReference>
<evidence type="ECO:0000256" key="8">
    <source>
        <dbReference type="ARBA" id="ARBA00051875"/>
    </source>
</evidence>
<dbReference type="NCBIfam" id="NF011397">
    <property type="entry name" value="PRK14822.1"/>
    <property type="match status" value="1"/>
</dbReference>
<dbReference type="SUPFAM" id="SSF52972">
    <property type="entry name" value="ITPase-like"/>
    <property type="match status" value="1"/>
</dbReference>
<dbReference type="PANTHER" id="PTHR11067">
    <property type="entry name" value="INOSINE TRIPHOSPHATE PYROPHOSPHATASE/HAM1 PROTEIN"/>
    <property type="match status" value="1"/>
</dbReference>
<feature type="binding site" evidence="10">
    <location>
        <position position="68"/>
    </location>
    <ligand>
        <name>Mg(2+)</name>
        <dbReference type="ChEBI" id="CHEBI:18420"/>
    </ligand>
</feature>
<dbReference type="GO" id="GO:0009146">
    <property type="term" value="P:purine nucleoside triphosphate catabolic process"/>
    <property type="evidence" value="ECO:0007669"/>
    <property type="project" value="UniProtKB-UniRule"/>
</dbReference>
<comment type="caution">
    <text evidence="12">The sequence shown here is derived from an EMBL/GenBank/DDBJ whole genome shotgun (WGS) entry which is preliminary data.</text>
</comment>
<dbReference type="InterPro" id="IPR002637">
    <property type="entry name" value="RdgB/HAM1"/>
</dbReference>
<evidence type="ECO:0000256" key="3">
    <source>
        <dbReference type="ARBA" id="ARBA00022723"/>
    </source>
</evidence>
<comment type="catalytic activity">
    <reaction evidence="10">
        <text>ITP + H2O = IMP + diphosphate + H(+)</text>
        <dbReference type="Rhea" id="RHEA:29399"/>
        <dbReference type="ChEBI" id="CHEBI:15377"/>
        <dbReference type="ChEBI" id="CHEBI:15378"/>
        <dbReference type="ChEBI" id="CHEBI:33019"/>
        <dbReference type="ChEBI" id="CHEBI:58053"/>
        <dbReference type="ChEBI" id="CHEBI:61402"/>
        <dbReference type="EC" id="3.6.1.66"/>
    </reaction>
</comment>
<keyword evidence="3 10" id="KW-0479">Metal-binding</keyword>
<proteinExistence type="inferred from homology"/>
<comment type="subunit">
    <text evidence="2 10">Homodimer.</text>
</comment>
<dbReference type="GO" id="GO:0046872">
    <property type="term" value="F:metal ion binding"/>
    <property type="evidence" value="ECO:0007669"/>
    <property type="project" value="UniProtKB-KW"/>
</dbReference>
<feature type="binding site" evidence="10">
    <location>
        <begin position="149"/>
        <end position="152"/>
    </location>
    <ligand>
        <name>substrate</name>
    </ligand>
</feature>
<dbReference type="GO" id="GO:0000166">
    <property type="term" value="F:nucleotide binding"/>
    <property type="evidence" value="ECO:0007669"/>
    <property type="project" value="UniProtKB-KW"/>
</dbReference>
<dbReference type="GO" id="GO:0009117">
    <property type="term" value="P:nucleotide metabolic process"/>
    <property type="evidence" value="ECO:0007669"/>
    <property type="project" value="UniProtKB-KW"/>
</dbReference>
<evidence type="ECO:0000256" key="5">
    <source>
        <dbReference type="ARBA" id="ARBA00022801"/>
    </source>
</evidence>
<evidence type="ECO:0000256" key="6">
    <source>
        <dbReference type="ARBA" id="ARBA00022842"/>
    </source>
</evidence>
<evidence type="ECO:0000313" key="12">
    <source>
        <dbReference type="EMBL" id="TDM15729.1"/>
    </source>
</evidence>
<comment type="similarity">
    <text evidence="1 10 11">Belongs to the HAM1 NTPase family.</text>
</comment>
<comment type="catalytic activity">
    <reaction evidence="8 10">
        <text>dITP + H2O = dIMP + diphosphate + H(+)</text>
        <dbReference type="Rhea" id="RHEA:28342"/>
        <dbReference type="ChEBI" id="CHEBI:15377"/>
        <dbReference type="ChEBI" id="CHEBI:15378"/>
        <dbReference type="ChEBI" id="CHEBI:33019"/>
        <dbReference type="ChEBI" id="CHEBI:61194"/>
        <dbReference type="ChEBI" id="CHEBI:61382"/>
        <dbReference type="EC" id="3.6.1.66"/>
    </reaction>
</comment>
<feature type="binding site" evidence="10">
    <location>
        <position position="69"/>
    </location>
    <ligand>
        <name>substrate</name>
    </ligand>
</feature>
<feature type="binding site" evidence="10">
    <location>
        <position position="39"/>
    </location>
    <ligand>
        <name>Mg(2+)</name>
        <dbReference type="ChEBI" id="CHEBI:18420"/>
    </ligand>
</feature>
<evidence type="ECO:0000256" key="4">
    <source>
        <dbReference type="ARBA" id="ARBA00022741"/>
    </source>
</evidence>